<dbReference type="Gene3D" id="3.40.190.10">
    <property type="entry name" value="Periplasmic binding protein-like II"/>
    <property type="match status" value="1"/>
</dbReference>
<dbReference type="SUPFAM" id="SSF53850">
    <property type="entry name" value="Periplasmic binding protein-like II"/>
    <property type="match status" value="1"/>
</dbReference>
<protein>
    <submittedName>
        <fullName evidence="3">Putative molybdopterin biosynthesis protein</fullName>
    </submittedName>
</protein>
<dbReference type="InterPro" id="IPR041657">
    <property type="entry name" value="HTH_17"/>
</dbReference>
<dbReference type="InterPro" id="IPR024370">
    <property type="entry name" value="PBP_domain"/>
</dbReference>
<name>A0A1M7TRF2_9FIRM</name>
<proteinExistence type="predicted"/>
<dbReference type="Pfam" id="PF12728">
    <property type="entry name" value="HTH_17"/>
    <property type="match status" value="1"/>
</dbReference>
<evidence type="ECO:0000259" key="2">
    <source>
        <dbReference type="Pfam" id="PF12728"/>
    </source>
</evidence>
<dbReference type="InterPro" id="IPR010093">
    <property type="entry name" value="SinI_DNA-bd"/>
</dbReference>
<evidence type="ECO:0000313" key="3">
    <source>
        <dbReference type="EMBL" id="SHN73327.1"/>
    </source>
</evidence>
<reference evidence="4" key="1">
    <citation type="submission" date="2016-12" db="EMBL/GenBank/DDBJ databases">
        <authorList>
            <person name="Varghese N."/>
            <person name="Submissions S."/>
        </authorList>
    </citation>
    <scope>NUCLEOTIDE SEQUENCE [LARGE SCALE GENOMIC DNA]</scope>
    <source>
        <strain evidence="4">DSM 11544</strain>
    </source>
</reference>
<dbReference type="RefSeq" id="WP_072772838.1">
    <property type="nucleotide sequence ID" value="NZ_FRDN01000007.1"/>
</dbReference>
<feature type="domain" description="PBP" evidence="1">
    <location>
        <begin position="115"/>
        <end position="298"/>
    </location>
</feature>
<dbReference type="EMBL" id="FRDN01000007">
    <property type="protein sequence ID" value="SHN73327.1"/>
    <property type="molecule type" value="Genomic_DNA"/>
</dbReference>
<evidence type="ECO:0000259" key="1">
    <source>
        <dbReference type="Pfam" id="PF12727"/>
    </source>
</evidence>
<dbReference type="Proteomes" id="UP000184010">
    <property type="component" value="Unassembled WGS sequence"/>
</dbReference>
<accession>A0A1M7TRF2</accession>
<feature type="domain" description="Helix-turn-helix" evidence="2">
    <location>
        <begin position="5"/>
        <end position="53"/>
    </location>
</feature>
<dbReference type="STRING" id="1121395.SAMN02745215_02444"/>
<sequence>MEDILLSAQEVADMLKIARNTVYELIKRGELPSSKVGKQMRVHKQEVENYLSRTKNVSPSVAAIASATQDYPKTQPNIIPYPQPFIETTRGHEFIICGQDTSLDILISHLSINDDMLQIYRSYLGSYNGIYALYQGRVNVATSHLWDGDQNEYNVSYVKKMMPGIPTLIMRIGERMHGFYVKKGNPKGITGWKDLKRDDIIMVNREKGSGTRVLLDEKLRLSGIRCENIQGYTNEHKSHVAVAMAVSQGLADVALGSEAGHRKVGGVEFLPMQPECYDLIIHKADADKQPYRRILDIIGSSSFKRDLETLGGYNTSETGRIIW</sequence>
<keyword evidence="4" id="KW-1185">Reference proteome</keyword>
<dbReference type="AlphaFoldDB" id="A0A1M7TRF2"/>
<organism evidence="3 4">
    <name type="scientific">Desulfitobacterium chlororespirans DSM 11544</name>
    <dbReference type="NCBI Taxonomy" id="1121395"/>
    <lineage>
        <taxon>Bacteria</taxon>
        <taxon>Bacillati</taxon>
        <taxon>Bacillota</taxon>
        <taxon>Clostridia</taxon>
        <taxon>Eubacteriales</taxon>
        <taxon>Desulfitobacteriaceae</taxon>
        <taxon>Desulfitobacterium</taxon>
    </lineage>
</organism>
<evidence type="ECO:0000313" key="4">
    <source>
        <dbReference type="Proteomes" id="UP000184010"/>
    </source>
</evidence>
<dbReference type="PANTHER" id="PTHR38431:SF1">
    <property type="entry name" value="BLL2305 PROTEIN"/>
    <property type="match status" value="1"/>
</dbReference>
<dbReference type="GO" id="GO:0003677">
    <property type="term" value="F:DNA binding"/>
    <property type="evidence" value="ECO:0007669"/>
    <property type="project" value="InterPro"/>
</dbReference>
<dbReference type="Pfam" id="PF12727">
    <property type="entry name" value="PBP_like"/>
    <property type="match status" value="1"/>
</dbReference>
<dbReference type="NCBIfam" id="TIGR01764">
    <property type="entry name" value="excise"/>
    <property type="match status" value="1"/>
</dbReference>
<dbReference type="PANTHER" id="PTHR38431">
    <property type="entry name" value="BLL2305 PROTEIN"/>
    <property type="match status" value="1"/>
</dbReference>
<gene>
    <name evidence="3" type="ORF">SAMN02745215_02444</name>
</gene>